<evidence type="ECO:0000256" key="1">
    <source>
        <dbReference type="SAM" id="MobiDB-lite"/>
    </source>
</evidence>
<evidence type="ECO:0000259" key="2">
    <source>
        <dbReference type="Pfam" id="PF10135"/>
    </source>
</evidence>
<feature type="compositionally biased region" description="Polar residues" evidence="1">
    <location>
        <begin position="153"/>
        <end position="167"/>
    </location>
</feature>
<proteinExistence type="predicted"/>
<dbReference type="OrthoDB" id="280272at2"/>
<organism evidence="3 4">
    <name type="scientific">Planctopirus hydrillae</name>
    <dbReference type="NCBI Taxonomy" id="1841610"/>
    <lineage>
        <taxon>Bacteria</taxon>
        <taxon>Pseudomonadati</taxon>
        <taxon>Planctomycetota</taxon>
        <taxon>Planctomycetia</taxon>
        <taxon>Planctomycetales</taxon>
        <taxon>Planctomycetaceae</taxon>
        <taxon>Planctopirus</taxon>
    </lineage>
</organism>
<evidence type="ECO:0000313" key="4">
    <source>
        <dbReference type="Proteomes" id="UP000094828"/>
    </source>
</evidence>
<comment type="caution">
    <text evidence="3">The sequence shown here is derived from an EMBL/GenBank/DDBJ whole genome shotgun (WGS) entry which is preliminary data.</text>
</comment>
<feature type="domain" description="Flagellar protein FlgJ N-terminal" evidence="2">
    <location>
        <begin position="57"/>
        <end position="101"/>
    </location>
</feature>
<reference evidence="3 4" key="1">
    <citation type="submission" date="2016-05" db="EMBL/GenBank/DDBJ databases">
        <title>Genomic and physiological characterization of Planctopirus sp. isolated from fresh water lake.</title>
        <authorList>
            <person name="Subhash Y."/>
            <person name="Ramana C."/>
        </authorList>
    </citation>
    <scope>NUCLEOTIDE SEQUENCE [LARGE SCALE GENOMIC DNA]</scope>
    <source>
        <strain evidence="3 4">JC280</strain>
    </source>
</reference>
<dbReference type="EMBL" id="LYDR01000154">
    <property type="protein sequence ID" value="ODA28294.1"/>
    <property type="molecule type" value="Genomic_DNA"/>
</dbReference>
<dbReference type="Proteomes" id="UP000094828">
    <property type="component" value="Unassembled WGS sequence"/>
</dbReference>
<name>A0A1C3E4Y6_9PLAN</name>
<dbReference type="AlphaFoldDB" id="A0A1C3E4Y6"/>
<feature type="region of interest" description="Disordered" evidence="1">
    <location>
        <begin position="140"/>
        <end position="181"/>
    </location>
</feature>
<keyword evidence="4" id="KW-1185">Reference proteome</keyword>
<gene>
    <name evidence="3" type="ORF">A6X21_01475</name>
</gene>
<dbReference type="STRING" id="1841610.A6X21_01475"/>
<evidence type="ECO:0000313" key="3">
    <source>
        <dbReference type="EMBL" id="ODA28294.1"/>
    </source>
</evidence>
<accession>A0A1C3E4Y6</accession>
<protein>
    <recommendedName>
        <fullName evidence="2">Flagellar protein FlgJ N-terminal domain-containing protein</fullName>
    </recommendedName>
</protein>
<sequence>MVNIESNAALKPLELSPTANMKPLHGASGKKDVSSAELKEQFGQTVGTIFYTQMMKALRSTAGETKYLNGGQAEKMFQSQFDQVVVEAMAKRGDNHFADAMQTAFEAGVQGGIARSPSLDPLKAGKLSKEVSSESVEVLNNATKSTESERQNLSEQLADLSRQTQTLREARSRATGATEFFPMIRK</sequence>
<dbReference type="RefSeq" id="WP_068852683.1">
    <property type="nucleotide sequence ID" value="NZ_LYDR01000154.1"/>
</dbReference>
<dbReference type="Pfam" id="PF10135">
    <property type="entry name" value="Rod-binding"/>
    <property type="match status" value="1"/>
</dbReference>
<dbReference type="InterPro" id="IPR019301">
    <property type="entry name" value="Flagellar_prot_FlgJ_N"/>
</dbReference>